<feature type="domain" description="TOG" evidence="5">
    <location>
        <begin position="1"/>
        <end position="234"/>
    </location>
</feature>
<gene>
    <name evidence="6" type="primary">g9757</name>
    <name evidence="6" type="ORF">VP750_LOCUS8790</name>
</gene>
<dbReference type="InterPro" id="IPR011989">
    <property type="entry name" value="ARM-like"/>
</dbReference>
<dbReference type="EMBL" id="CAXHTA020000016">
    <property type="protein sequence ID" value="CAL5226884.1"/>
    <property type="molecule type" value="Genomic_DNA"/>
</dbReference>
<keyword evidence="7" id="KW-1185">Reference proteome</keyword>
<dbReference type="SUPFAM" id="SSF48371">
    <property type="entry name" value="ARM repeat"/>
    <property type="match status" value="2"/>
</dbReference>
<feature type="compositionally biased region" description="Polar residues" evidence="4">
    <location>
        <begin position="1950"/>
        <end position="1960"/>
    </location>
</feature>
<comment type="caution">
    <text evidence="6">The sequence shown here is derived from an EMBL/GenBank/DDBJ whole genome shotgun (WGS) entry which is preliminary data.</text>
</comment>
<feature type="domain" description="TOG" evidence="5">
    <location>
        <begin position="284"/>
        <end position="519"/>
    </location>
</feature>
<feature type="region of interest" description="Disordered" evidence="4">
    <location>
        <begin position="2032"/>
        <end position="2067"/>
    </location>
</feature>
<feature type="compositionally biased region" description="Low complexity" evidence="4">
    <location>
        <begin position="245"/>
        <end position="260"/>
    </location>
</feature>
<name>A0ABP1G8K8_9CHLO</name>
<feature type="compositionally biased region" description="Polar residues" evidence="4">
    <location>
        <begin position="539"/>
        <end position="548"/>
    </location>
</feature>
<evidence type="ECO:0000259" key="5">
    <source>
        <dbReference type="SMART" id="SM01349"/>
    </source>
</evidence>
<dbReference type="InterPro" id="IPR016024">
    <property type="entry name" value="ARM-type_fold"/>
</dbReference>
<feature type="compositionally biased region" description="Low complexity" evidence="4">
    <location>
        <begin position="549"/>
        <end position="565"/>
    </location>
</feature>
<keyword evidence="2" id="KW-0963">Cytoplasm</keyword>
<feature type="compositionally biased region" description="Polar residues" evidence="4">
    <location>
        <begin position="834"/>
        <end position="849"/>
    </location>
</feature>
<feature type="region of interest" description="Disordered" evidence="4">
    <location>
        <begin position="1936"/>
        <end position="1965"/>
    </location>
</feature>
<feature type="compositionally biased region" description="Polar residues" evidence="4">
    <location>
        <begin position="1408"/>
        <end position="1426"/>
    </location>
</feature>
<feature type="domain" description="TOG" evidence="5">
    <location>
        <begin position="585"/>
        <end position="818"/>
    </location>
</feature>
<dbReference type="InterPro" id="IPR045110">
    <property type="entry name" value="XMAP215"/>
</dbReference>
<feature type="region of interest" description="Disordered" evidence="4">
    <location>
        <begin position="222"/>
        <end position="280"/>
    </location>
</feature>
<evidence type="ECO:0000256" key="3">
    <source>
        <dbReference type="ARBA" id="ARBA00023212"/>
    </source>
</evidence>
<evidence type="ECO:0000256" key="4">
    <source>
        <dbReference type="SAM" id="MobiDB-lite"/>
    </source>
</evidence>
<feature type="compositionally biased region" description="Basic and acidic residues" evidence="4">
    <location>
        <begin position="261"/>
        <end position="280"/>
    </location>
</feature>
<feature type="region of interest" description="Disordered" evidence="4">
    <location>
        <begin position="1401"/>
        <end position="1428"/>
    </location>
</feature>
<dbReference type="Proteomes" id="UP001497392">
    <property type="component" value="Unassembled WGS sequence"/>
</dbReference>
<feature type="domain" description="TOG" evidence="5">
    <location>
        <begin position="859"/>
        <end position="1092"/>
    </location>
</feature>
<feature type="compositionally biased region" description="Low complexity" evidence="4">
    <location>
        <begin position="1843"/>
        <end position="1857"/>
    </location>
</feature>
<feature type="region of interest" description="Disordered" evidence="4">
    <location>
        <begin position="825"/>
        <end position="849"/>
    </location>
</feature>
<reference evidence="6 7" key="1">
    <citation type="submission" date="2024-06" db="EMBL/GenBank/DDBJ databases">
        <authorList>
            <person name="Kraege A."/>
            <person name="Thomma B."/>
        </authorList>
    </citation>
    <scope>NUCLEOTIDE SEQUENCE [LARGE SCALE GENOMIC DNA]</scope>
</reference>
<evidence type="ECO:0000313" key="6">
    <source>
        <dbReference type="EMBL" id="CAL5226884.1"/>
    </source>
</evidence>
<accession>A0ABP1G8K8</accession>
<keyword evidence="3" id="KW-0206">Cytoskeleton</keyword>
<dbReference type="Pfam" id="PF21041">
    <property type="entry name" value="XMAP215_CLASP_TOG"/>
    <property type="match status" value="3"/>
</dbReference>
<proteinExistence type="predicted"/>
<feature type="compositionally biased region" description="Low complexity" evidence="4">
    <location>
        <begin position="522"/>
        <end position="532"/>
    </location>
</feature>
<evidence type="ECO:0000313" key="7">
    <source>
        <dbReference type="Proteomes" id="UP001497392"/>
    </source>
</evidence>
<dbReference type="InterPro" id="IPR034085">
    <property type="entry name" value="TOG"/>
</dbReference>
<feature type="region of interest" description="Disordered" evidence="4">
    <location>
        <begin position="1843"/>
        <end position="1911"/>
    </location>
</feature>
<comment type="subcellular location">
    <subcellularLocation>
        <location evidence="1">Cytoplasm</location>
        <location evidence="1">Cytoskeleton</location>
    </subcellularLocation>
</comment>
<dbReference type="InterPro" id="IPR048491">
    <property type="entry name" value="XMAP215_CLASP_TOG"/>
</dbReference>
<dbReference type="SMART" id="SM01349">
    <property type="entry name" value="TOG"/>
    <property type="match status" value="5"/>
</dbReference>
<evidence type="ECO:0000256" key="2">
    <source>
        <dbReference type="ARBA" id="ARBA00022490"/>
    </source>
</evidence>
<protein>
    <submittedName>
        <fullName evidence="6">G9757 protein</fullName>
    </submittedName>
</protein>
<organism evidence="6 7">
    <name type="scientific">Coccomyxa viridis</name>
    <dbReference type="NCBI Taxonomy" id="1274662"/>
    <lineage>
        <taxon>Eukaryota</taxon>
        <taxon>Viridiplantae</taxon>
        <taxon>Chlorophyta</taxon>
        <taxon>core chlorophytes</taxon>
        <taxon>Trebouxiophyceae</taxon>
        <taxon>Trebouxiophyceae incertae sedis</taxon>
        <taxon>Coccomyxaceae</taxon>
        <taxon>Coccomyxa</taxon>
    </lineage>
</organism>
<feature type="domain" description="TOG" evidence="5">
    <location>
        <begin position="1178"/>
        <end position="1409"/>
    </location>
</feature>
<dbReference type="Gene3D" id="1.25.10.10">
    <property type="entry name" value="Leucine-rich Repeat Variant"/>
    <property type="match status" value="5"/>
</dbReference>
<feature type="compositionally biased region" description="Low complexity" evidence="4">
    <location>
        <begin position="1139"/>
        <end position="1155"/>
    </location>
</feature>
<feature type="region of interest" description="Disordered" evidence="4">
    <location>
        <begin position="513"/>
        <end position="532"/>
    </location>
</feature>
<evidence type="ECO:0000256" key="1">
    <source>
        <dbReference type="ARBA" id="ARBA00004245"/>
    </source>
</evidence>
<feature type="region of interest" description="Disordered" evidence="4">
    <location>
        <begin position="1092"/>
        <end position="1160"/>
    </location>
</feature>
<feature type="region of interest" description="Disordered" evidence="4">
    <location>
        <begin position="539"/>
        <end position="575"/>
    </location>
</feature>
<dbReference type="PANTHER" id="PTHR12609">
    <property type="entry name" value="MICROTUBULE ASSOCIATED PROTEIN XMAP215"/>
    <property type="match status" value="1"/>
</dbReference>
<sequence>MAEEEDVALAEARKLPLAERVAHKNWKVRGEAYDSIAAACDKAFDSDGVTEYGAHLAKASADSNAAALDKALTATLQYLAACNEAQAARLAGHLCPAIAKQNLKQRPGIVRKSTDVCLALIELEQAETVLEHLKTAYDNKTPKVVVSALDIITEALRDFGPKVMVPNTIIRDLPKLFEAKQVPIRDSVKKLAVELASWTGPDFVKSLLLKDMPELMRKDTEKLIDESGPGNRQPQRFTRQEAARRAAAAQSTAATDTGSSAEHKAPQRDAEDAPAHDMGMDAYDFAKPENILSSLNKEFWDGLCAVKWQERRDSLQTLKQLASTPRLATGDYADVVRELRKVLVKDSNVVCVAEAAACFIALAKGLRKEFSSIAKAHFGTILDKLKDKNTNVCTQSAQACITFRRYCLALEDVAGDFVTAMGQKNPKLKAAALQVLQECMDASSKEATAKAHSVLIPAAAAAANDAMPNIREAALQLLTTFAIKAGSMKPVDRYAEKLDDARKKKLEEMIAAARSGKPHGSAPKAAAPEKVAAPVTQALTSRDTNRQSAAAPGLAKKPLKPAAAAHSQNAKGVADDDDAALQMGSLSKAEVEEKLAVLVGDDITSKLKSSNWKERLEAMGDLQQRVQDMKENIDVSILFQGLSHLPGWAEKNFQVLGKAFEIIKQVSEADSGFGKRDAFVAVTGLVAKLSDTKLKAPACEALSALAETVGPQFVCAQVHKQAAAQKNPKVLSEALMWMATAIQEFGLKQLDVKQLIEWMKADVNSTSAPVRAAAIALLGTAHRQLGPGLDPLLSQSVKPALMQTLRDTFKANPVEQVVPTRTVRGRAGPASQAALGTTKSRAAGSTSATAPIASADADDLLPRTDISASITGRLAEAFSSAKWQERNGALEEVSNILKGAGGHVQPSIGNLLSLLKGRLSDTNANLVARSLIVAAELAAAMGPAWDRTARDFLKPALEGLADKKKQVRDGVITLLEAWVQASSPERVLPGLADYLTSPKAAMAEGKAAAIQWAKTAMQSGSGAACLESAVRVASLGVLDKGAETREAGTALMLVLAQVYGRAPIMAAISHLTGPAKKAANEAFEKVAASKGGAAALQGPGPASEDGQMAPRPLPANAGSRPSSRGTTEVPVASPRHSRSAASSAAEEAPGPGASGCLAVSSKKEERARRFRGKAGKFEAPGEDEEELLEAELGPLASEGLRPLLFAKDFQKHLEAIDMLQQELSSHQQAVMASLDLLLRWCVIRLCDPRANTTCLLKVLELCRAFFEQLELHDKQLTAAEAACFLPCVVEKSGHNADRIRAQHRELLRIARRVHPVPKVLEHLAQGITSKSSRTRVESTEALCEVLAEEGLTMVSDRDKAVRAAALTLLQTLYQLAGPSQTWGLLGKLTGQQHSLIEERFKHRDKGTTAPSAQPKSPSATEPTAGQQPFRASAAELAHGRMSTTPPLPDMRRAETGHAPEYGTMATPVPSATPMARPSVQVPSVQAASESITPLGPAALAARQLNEAEDQMERWSRALQQLRCPNDETVYVEGMKMVSYDLMDAIKTPPDERVFQHYIDSAGEAVEAFADKVTQVFGMVKSHPEGAHRRCSYCLNALMQVYCFTAMAKAVPQGTLKKLICVVLLQLISPDRSQVDTDNTFLKALNVLMMRVLANSQKEAVIGALLELLDYAASNPDEQSRFKDLTVKCLIKVTKSLDEDIKTDRTTRALITSLDLNRILLAIHRYFSSMTSQEIKARGLQEDKPLRMAKTLLHKICGLAGYEVLKHMQEVPEHGNPPPVIRLYVDLNLQTLVSADIVPQTNGNAENARPSARLLAEEQEAKASSGQTMHSSPEPLQQRVLVEAASATSRAPAEAQATSVPPLAASQPAPDGHSTEASAGLYPQPVQGGLSGPANTEQEAARPLADTRQKEAQGAGFKAYSKACKAPLIAVDANTQEAASDAAPQPDAHKQCTTPGTTSTAAGIDKREVGRIMQKLGQKGTTEEGLMDLYQYMQKHPHLKLDQIMNLSVASATFRKYLEDGLRKAAYRDKLAREGTDSEANTEDQLPPPEHLRVPSQNNSTPAARKTSYESLMARMAAIRNRGP</sequence>
<feature type="compositionally biased region" description="Low complexity" evidence="4">
    <location>
        <begin position="1092"/>
        <end position="1102"/>
    </location>
</feature>